<name>A0A182PDH5_9DIPT</name>
<feature type="signal peptide" evidence="9">
    <location>
        <begin position="1"/>
        <end position="21"/>
    </location>
</feature>
<feature type="active site" description="Proton donor" evidence="8">
    <location>
        <position position="381"/>
    </location>
</feature>
<dbReference type="Pfam" id="PF14845">
    <property type="entry name" value="Glycohydro_20b2"/>
    <property type="match status" value="1"/>
</dbReference>
<reference evidence="12" key="2">
    <citation type="submission" date="2020-05" db="UniProtKB">
        <authorList>
            <consortium name="EnsemblMetazoa"/>
        </authorList>
    </citation>
    <scope>IDENTIFICATION</scope>
    <source>
        <strain evidence="12">Epiroticus2</strain>
    </source>
</reference>
<organism evidence="12 13">
    <name type="scientific">Anopheles epiroticus</name>
    <dbReference type="NCBI Taxonomy" id="199890"/>
    <lineage>
        <taxon>Eukaryota</taxon>
        <taxon>Metazoa</taxon>
        <taxon>Ecdysozoa</taxon>
        <taxon>Arthropoda</taxon>
        <taxon>Hexapoda</taxon>
        <taxon>Insecta</taxon>
        <taxon>Pterygota</taxon>
        <taxon>Neoptera</taxon>
        <taxon>Endopterygota</taxon>
        <taxon>Diptera</taxon>
        <taxon>Nematocera</taxon>
        <taxon>Culicoidea</taxon>
        <taxon>Culicidae</taxon>
        <taxon>Anophelinae</taxon>
        <taxon>Anopheles</taxon>
    </lineage>
</organism>
<dbReference type="SUPFAM" id="SSF55545">
    <property type="entry name" value="beta-N-acetylhexosaminidase-like domain"/>
    <property type="match status" value="1"/>
</dbReference>
<dbReference type="GO" id="GO:0005886">
    <property type="term" value="C:plasma membrane"/>
    <property type="evidence" value="ECO:0007669"/>
    <property type="project" value="TreeGrafter"/>
</dbReference>
<accession>A0A182PDH5</accession>
<evidence type="ECO:0000256" key="8">
    <source>
        <dbReference type="PIRSR" id="PIRSR625705-1"/>
    </source>
</evidence>
<keyword evidence="13" id="KW-1185">Reference proteome</keyword>
<dbReference type="FunFam" id="3.20.20.80:FF:000063">
    <property type="entry name" value="Beta-hexosaminidase"/>
    <property type="match status" value="1"/>
</dbReference>
<dbReference type="STRING" id="199890.A0A182PDH5"/>
<evidence type="ECO:0000256" key="6">
    <source>
        <dbReference type="ARBA" id="ARBA00023180"/>
    </source>
</evidence>
<keyword evidence="6" id="KW-0325">Glycoprotein</keyword>
<evidence type="ECO:0000256" key="4">
    <source>
        <dbReference type="ARBA" id="ARBA00022729"/>
    </source>
</evidence>
<evidence type="ECO:0000256" key="5">
    <source>
        <dbReference type="ARBA" id="ARBA00022801"/>
    </source>
</evidence>
<evidence type="ECO:0000313" key="12">
    <source>
        <dbReference type="EnsemblMetazoa" id="AEPI004980-PA"/>
    </source>
</evidence>
<dbReference type="InterPro" id="IPR029018">
    <property type="entry name" value="Hex-like_dom2"/>
</dbReference>
<dbReference type="InterPro" id="IPR029019">
    <property type="entry name" value="HEX_eukaryotic_N"/>
</dbReference>
<dbReference type="InterPro" id="IPR015883">
    <property type="entry name" value="Glyco_hydro_20_cat"/>
</dbReference>
<evidence type="ECO:0000256" key="1">
    <source>
        <dbReference type="ARBA" id="ARBA00001231"/>
    </source>
</evidence>
<dbReference type="Gene3D" id="3.30.379.10">
    <property type="entry name" value="Chitobiase/beta-hexosaminidase domain 2-like"/>
    <property type="match status" value="1"/>
</dbReference>
<comment type="similarity">
    <text evidence="2">Belongs to the glycosyl hydrolase 20 family.</text>
</comment>
<dbReference type="PANTHER" id="PTHR22600">
    <property type="entry name" value="BETA-HEXOSAMINIDASE"/>
    <property type="match status" value="1"/>
</dbReference>
<evidence type="ECO:0000256" key="2">
    <source>
        <dbReference type="ARBA" id="ARBA00006285"/>
    </source>
</evidence>
<dbReference type="EnsemblMetazoa" id="AEPI004980-RA">
    <property type="protein sequence ID" value="AEPI004980-PA"/>
    <property type="gene ID" value="AEPI004980"/>
</dbReference>
<keyword evidence="7" id="KW-0326">Glycosidase</keyword>
<evidence type="ECO:0000256" key="7">
    <source>
        <dbReference type="ARBA" id="ARBA00023295"/>
    </source>
</evidence>
<dbReference type="EC" id="3.2.1.52" evidence="3"/>
<evidence type="ECO:0000313" key="13">
    <source>
        <dbReference type="Proteomes" id="UP000075885"/>
    </source>
</evidence>
<dbReference type="InterPro" id="IPR017853">
    <property type="entry name" value="GH"/>
</dbReference>
<dbReference type="GO" id="GO:0030203">
    <property type="term" value="P:glycosaminoglycan metabolic process"/>
    <property type="evidence" value="ECO:0007669"/>
    <property type="project" value="TreeGrafter"/>
</dbReference>
<dbReference type="Proteomes" id="UP000075885">
    <property type="component" value="Unassembled WGS sequence"/>
</dbReference>
<dbReference type="Pfam" id="PF00728">
    <property type="entry name" value="Glyco_hydro_20"/>
    <property type="match status" value="1"/>
</dbReference>
<feature type="domain" description="Beta-hexosaminidase eukaryotic type N-terminal" evidence="11">
    <location>
        <begin position="64"/>
        <end position="188"/>
    </location>
</feature>
<reference evidence="13" key="1">
    <citation type="submission" date="2013-03" db="EMBL/GenBank/DDBJ databases">
        <title>The Genome Sequence of Anopheles epiroticus epiroticus2.</title>
        <authorList>
            <consortium name="The Broad Institute Genomics Platform"/>
            <person name="Neafsey D.E."/>
            <person name="Howell P."/>
            <person name="Walker B."/>
            <person name="Young S.K."/>
            <person name="Zeng Q."/>
            <person name="Gargeya S."/>
            <person name="Fitzgerald M."/>
            <person name="Haas B."/>
            <person name="Abouelleil A."/>
            <person name="Allen A.W."/>
            <person name="Alvarado L."/>
            <person name="Arachchi H.M."/>
            <person name="Berlin A.M."/>
            <person name="Chapman S.B."/>
            <person name="Gainer-Dewar J."/>
            <person name="Goldberg J."/>
            <person name="Griggs A."/>
            <person name="Gujja S."/>
            <person name="Hansen M."/>
            <person name="Howarth C."/>
            <person name="Imamovic A."/>
            <person name="Ireland A."/>
            <person name="Larimer J."/>
            <person name="McCowan C."/>
            <person name="Murphy C."/>
            <person name="Pearson M."/>
            <person name="Poon T.W."/>
            <person name="Priest M."/>
            <person name="Roberts A."/>
            <person name="Saif S."/>
            <person name="Shea T."/>
            <person name="Sisk P."/>
            <person name="Sykes S."/>
            <person name="Wortman J."/>
            <person name="Nusbaum C."/>
            <person name="Birren B."/>
        </authorList>
    </citation>
    <scope>NUCLEOTIDE SEQUENCE [LARGE SCALE GENOMIC DNA]</scope>
    <source>
        <strain evidence="13">Epiroticus2</strain>
    </source>
</reference>
<feature type="chain" id="PRO_5008131280" description="beta-N-acetylhexosaminidase" evidence="9">
    <location>
        <begin position="22"/>
        <end position="519"/>
    </location>
</feature>
<evidence type="ECO:0000256" key="3">
    <source>
        <dbReference type="ARBA" id="ARBA00012663"/>
    </source>
</evidence>
<keyword evidence="5" id="KW-0378">Hydrolase</keyword>
<dbReference type="GO" id="GO:0005975">
    <property type="term" value="P:carbohydrate metabolic process"/>
    <property type="evidence" value="ECO:0007669"/>
    <property type="project" value="InterPro"/>
</dbReference>
<protein>
    <recommendedName>
        <fullName evidence="3">beta-N-acetylhexosaminidase</fullName>
        <ecNumber evidence="3">3.2.1.52</ecNumber>
    </recommendedName>
</protein>
<dbReference type="VEuPathDB" id="VectorBase:AEPI004980"/>
<dbReference type="PRINTS" id="PR00738">
    <property type="entry name" value="GLHYDRLASE20"/>
</dbReference>
<sequence>MNVFGWIIFVVLHALQSPVSCKSYICANEEQCITANDHQINTEHSKAFSSLNNCRLLCGKYGPLWPRPTGYVFLGNQTIAINPWDVRFEQTLNGETTEGKTILLEIKRYFLRNLRKDCDSTRVNENASSSPLIIKLHILSNVTTLTWHTDESYKLIISNDPHLSIVEAEIEANTIFGSRHGLESLLQLFTKVNDRNSTTFSLHIISQANIVDKPTYPHRGIMIDTARNYIPIKILKRQLDAMAASKMNVFHWHMTDTQSFPVQLEKVPEMVAYGAYSVDEVYTTNDIEQLIQYAKYRGIRVIFELDAPAHAGNGWQWGPEKGLGNLAVCVNQKPWRNFCIEPPCGQLNPTNPNMYTTLQQIYEDLARMNKDETVMHMGGDEVFFGCWNSSSEIISYLAEHGMGRTESDFLALWSTFQGNAFKLWQNVTSTNQSITSNIAGENVNDSPMLGILIMVFGVKQCIITGRRYTITSYPKETAFWEVKFVYGQSTLMDILLTDVLGHAQLPQRNVFGQILKQEL</sequence>
<evidence type="ECO:0000259" key="11">
    <source>
        <dbReference type="Pfam" id="PF14845"/>
    </source>
</evidence>
<dbReference type="PANTHER" id="PTHR22600:SF42">
    <property type="entry name" value="BETA-N-ACETYLHEXOSAMINIDASE"/>
    <property type="match status" value="1"/>
</dbReference>
<keyword evidence="4 9" id="KW-0732">Signal</keyword>
<dbReference type="AlphaFoldDB" id="A0A182PDH5"/>
<dbReference type="InterPro" id="IPR025705">
    <property type="entry name" value="Beta_hexosaminidase_sua/sub"/>
</dbReference>
<comment type="catalytic activity">
    <reaction evidence="1">
        <text>Hydrolysis of terminal non-reducing N-acetyl-D-hexosamine residues in N-acetyl-beta-D-hexosaminides.</text>
        <dbReference type="EC" id="3.2.1.52"/>
    </reaction>
</comment>
<evidence type="ECO:0000256" key="9">
    <source>
        <dbReference type="SAM" id="SignalP"/>
    </source>
</evidence>
<dbReference type="GO" id="GO:0016231">
    <property type="term" value="F:beta-N-acetylglucosaminidase activity"/>
    <property type="evidence" value="ECO:0007669"/>
    <property type="project" value="TreeGrafter"/>
</dbReference>
<dbReference type="SUPFAM" id="SSF51445">
    <property type="entry name" value="(Trans)glycosidases"/>
    <property type="match status" value="1"/>
</dbReference>
<feature type="domain" description="Glycoside hydrolase family 20 catalytic" evidence="10">
    <location>
        <begin position="216"/>
        <end position="406"/>
    </location>
</feature>
<evidence type="ECO:0000259" key="10">
    <source>
        <dbReference type="Pfam" id="PF00728"/>
    </source>
</evidence>
<dbReference type="Gene3D" id="3.20.20.80">
    <property type="entry name" value="Glycosidases"/>
    <property type="match status" value="1"/>
</dbReference>
<proteinExistence type="inferred from homology"/>